<feature type="transmembrane region" description="Helical" evidence="1">
    <location>
        <begin position="12"/>
        <end position="34"/>
    </location>
</feature>
<dbReference type="KEGG" id="dwd:DSCW_59200"/>
<feature type="transmembrane region" description="Helical" evidence="1">
    <location>
        <begin position="493"/>
        <end position="514"/>
    </location>
</feature>
<feature type="transmembrane region" description="Helical" evidence="1">
    <location>
        <begin position="228"/>
        <end position="253"/>
    </location>
</feature>
<dbReference type="InterPro" id="IPR010656">
    <property type="entry name" value="DctM"/>
</dbReference>
<feature type="transmembrane region" description="Helical" evidence="1">
    <location>
        <begin position="76"/>
        <end position="94"/>
    </location>
</feature>
<feature type="transmembrane region" description="Helical" evidence="1">
    <location>
        <begin position="46"/>
        <end position="64"/>
    </location>
</feature>
<keyword evidence="1" id="KW-0812">Transmembrane</keyword>
<dbReference type="EMBL" id="AP021875">
    <property type="protein sequence ID" value="BBO78503.1"/>
    <property type="molecule type" value="Genomic_DNA"/>
</dbReference>
<dbReference type="PANTHER" id="PTHR43849">
    <property type="entry name" value="BLL3936 PROTEIN"/>
    <property type="match status" value="1"/>
</dbReference>
<feature type="transmembrane region" description="Helical" evidence="1">
    <location>
        <begin position="602"/>
        <end position="623"/>
    </location>
</feature>
<feature type="transmembrane region" description="Helical" evidence="1">
    <location>
        <begin position="557"/>
        <end position="582"/>
    </location>
</feature>
<dbReference type="AlphaFoldDB" id="A0A5K7ZFK7"/>
<proteinExistence type="predicted"/>
<feature type="transmembrane region" description="Helical" evidence="1">
    <location>
        <begin position="406"/>
        <end position="425"/>
    </location>
</feature>
<dbReference type="Pfam" id="PF06808">
    <property type="entry name" value="DctM"/>
    <property type="match status" value="1"/>
</dbReference>
<evidence type="ECO:0000256" key="1">
    <source>
        <dbReference type="SAM" id="Phobius"/>
    </source>
</evidence>
<organism evidence="3 4">
    <name type="scientific">Desulfosarcina widdelii</name>
    <dbReference type="NCBI Taxonomy" id="947919"/>
    <lineage>
        <taxon>Bacteria</taxon>
        <taxon>Pseudomonadati</taxon>
        <taxon>Thermodesulfobacteriota</taxon>
        <taxon>Desulfobacteria</taxon>
        <taxon>Desulfobacterales</taxon>
        <taxon>Desulfosarcinaceae</taxon>
        <taxon>Desulfosarcina</taxon>
    </lineage>
</organism>
<dbReference type="NCBIfam" id="TIGR02123">
    <property type="entry name" value="TRAP_fused"/>
    <property type="match status" value="1"/>
</dbReference>
<name>A0A5K7ZFK7_9BACT</name>
<feature type="transmembrane region" description="Helical" evidence="1">
    <location>
        <begin position="302"/>
        <end position="321"/>
    </location>
</feature>
<feature type="transmembrane region" description="Helical" evidence="1">
    <location>
        <begin position="461"/>
        <end position="481"/>
    </location>
</feature>
<dbReference type="Proteomes" id="UP000427769">
    <property type="component" value="Chromosome"/>
</dbReference>
<sequence length="643" mass="69110">MNYKGKGNRISLSCYMVTFSAGVIGALLAINQLFHLHIFGFNPINTAYYYCVIACFLSTCFLIYPAREKDKERLPWYDWALFAITIVVNIYMAAHARESLSKGWEFQAPLVPMICGAILWLLALEGIRRAGGKILFFICTAISLYPIFCGCLPGFLYGSQYSFTQAIAYHSMGVESIIGLPIRVVSDLLIGFMLFGVALVTSGGGKFFMEFALAIMGRQRGGAAKVSVLSSAFMASLSGSVISNIVTTGAITIPAMKKTGYSNRYAGAIEACASTGGAIMPPIMGAAGFLVALFLGVPYTDVMVAAFFPATLYYLTLLLQVDNQAAVSGIGGMPKEELPEFWPTLKWGWPFIGSLAMLVYILIVMRIESWAPFFTTIFLIVTAMLRRETRYTFSTLIDLVFEFGKLMANLVGILAGIGLIMGALGGTGVANSFSRELVLLAGNNVFLLLIIGAITSFVMGIGMPITACYVFLAVCLVPALVQLGLNAMACHLFVLYWGCLSFITPPVAIGSIAAASLAESDPMKTAWLSMKLGAAKYIVPFFFVLDPHLILVGSVGSVLLAVATAVVGCILLAASLEGWLLFVGRINFYYRVPVGLSALLLMYPGIWSNLAGAAILAASVLLIKIFPATNRLSEANIQSLSEA</sequence>
<feature type="transmembrane region" description="Helical" evidence="1">
    <location>
        <begin position="437"/>
        <end position="455"/>
    </location>
</feature>
<keyword evidence="1" id="KW-0472">Membrane</keyword>
<keyword evidence="4" id="KW-1185">Reference proteome</keyword>
<keyword evidence="1" id="KW-1133">Transmembrane helix</keyword>
<feature type="transmembrane region" description="Helical" evidence="1">
    <location>
        <begin position="134"/>
        <end position="156"/>
    </location>
</feature>
<feature type="transmembrane region" description="Helical" evidence="1">
    <location>
        <begin position="106"/>
        <end position="127"/>
    </location>
</feature>
<gene>
    <name evidence="3" type="ORF">DSCW_59200</name>
</gene>
<feature type="transmembrane region" description="Helical" evidence="1">
    <location>
        <begin position="273"/>
        <end position="295"/>
    </location>
</feature>
<accession>A0A5K7ZFK7</accession>
<evidence type="ECO:0000313" key="4">
    <source>
        <dbReference type="Proteomes" id="UP000427769"/>
    </source>
</evidence>
<evidence type="ECO:0000313" key="3">
    <source>
        <dbReference type="EMBL" id="BBO78503.1"/>
    </source>
</evidence>
<feature type="transmembrane region" description="Helical" evidence="1">
    <location>
        <begin position="189"/>
        <end position="216"/>
    </location>
</feature>
<dbReference type="InterPro" id="IPR011853">
    <property type="entry name" value="TRAP_DctM-Dct_fused"/>
</dbReference>
<feature type="transmembrane region" description="Helical" evidence="1">
    <location>
        <begin position="341"/>
        <end position="363"/>
    </location>
</feature>
<reference evidence="3 4" key="1">
    <citation type="submission" date="2019-11" db="EMBL/GenBank/DDBJ databases">
        <title>Comparative genomics of hydrocarbon-degrading Desulfosarcina strains.</title>
        <authorList>
            <person name="Watanabe M."/>
            <person name="Kojima H."/>
            <person name="Fukui M."/>
        </authorList>
    </citation>
    <scope>NUCLEOTIDE SEQUENCE [LARGE SCALE GENOMIC DNA]</scope>
    <source>
        <strain evidence="3 4">PP31</strain>
    </source>
</reference>
<dbReference type="PANTHER" id="PTHR43849:SF2">
    <property type="entry name" value="BLL3936 PROTEIN"/>
    <property type="match status" value="1"/>
</dbReference>
<evidence type="ECO:0000259" key="2">
    <source>
        <dbReference type="Pfam" id="PF06808"/>
    </source>
</evidence>
<feature type="transmembrane region" description="Helical" evidence="1">
    <location>
        <begin position="370"/>
        <end position="386"/>
    </location>
</feature>
<protein>
    <submittedName>
        <fullName evidence="3">C4-dicarboxylate ABC transporter</fullName>
    </submittedName>
</protein>
<feature type="domain" description="TRAP C4-dicarboxylate transport system permease DctM subunit" evidence="2">
    <location>
        <begin position="119"/>
        <end position="555"/>
    </location>
</feature>